<comment type="caution">
    <text evidence="2">The sequence shown here is derived from an EMBL/GenBank/DDBJ whole genome shotgun (WGS) entry which is preliminary data.</text>
</comment>
<feature type="signal peptide" evidence="1">
    <location>
        <begin position="1"/>
        <end position="21"/>
    </location>
</feature>
<dbReference type="OrthoDB" id="9778998at2"/>
<dbReference type="eggNOG" id="COG4880">
    <property type="taxonomic scope" value="Bacteria"/>
</dbReference>
<gene>
    <name evidence="2" type="ORF">GB2207_04822</name>
</gene>
<evidence type="ECO:0008006" key="4">
    <source>
        <dbReference type="Google" id="ProtNLM"/>
    </source>
</evidence>
<evidence type="ECO:0000313" key="2">
    <source>
        <dbReference type="EMBL" id="EAS46923.1"/>
    </source>
</evidence>
<accession>Q1YRX2</accession>
<keyword evidence="3" id="KW-1185">Reference proteome</keyword>
<protein>
    <recommendedName>
        <fullName evidence="4">Lipoprotein</fullName>
    </recommendedName>
</protein>
<dbReference type="EMBL" id="AAPI01000004">
    <property type="protein sequence ID" value="EAS46923.1"/>
    <property type="molecule type" value="Genomic_DNA"/>
</dbReference>
<dbReference type="HOGENOM" id="CLU_015706_0_0_6"/>
<sequence length="682" mass="74393">MKNIPQLMFIPLAMIMASCGGGGGSSAPQATQPPATVPVAEGLLIEVESQNQLLERVRQGFTQVATNNVAKAGTVELGDGVALDAESSAPASSDSFTTTYTLEASVDEHDYVKYDGDHLFIAPSRGMDCCFIVDDIAFREPFPEENETIAADIMPVSGGNDERSIRILSTDPEVATASQVGTIPLSDSRTVEGLYTNDNQLVSISSSGWWGVFGDSFDTPSIWAGQTTALDIYDITDAANPARQLQLEFQGGFVSSRRQGDMVYLVARHTPEVVSYNYYPDSLQTAENETLLDALEPEDILPNMSINGVESPLLSASDCRVADSENSLAPVSSAFPTMTMLIAVDLASQSVVNAVCYLEPTSGIYVSNNAIYLTQVDYGEADSRTLVHSYSLSADLDYLGSGVVDGALALSGDRDFRINEHEGYLRLVTSQRTADAEDRIDHQLSVLKLATDKPELNLVATLPNTERTAAIGKPNEDLYGVRFFGDKLYLVTFERIDPLYVLDLSDPLDPLIAGELSVTGFSDFLHPVNDDLLLGLGQDEQGLVKLELFNVASLTAPFSLGSTSLSPGANWSYSEARYNRHAFTYQAIDETTDRFSVPVSLSLYSDEMGYSEERRLFLFEIDSKDRPADAAIIEVGQIVAKTEQWWDDRQRAVFDGDAVFYIDGTRVWSTLWTASERQDGPF</sequence>
<proteinExistence type="predicted"/>
<organism evidence="2 3">
    <name type="scientific">gamma proteobacterium HTCC2207</name>
    <dbReference type="NCBI Taxonomy" id="314287"/>
    <lineage>
        <taxon>Bacteria</taxon>
        <taxon>Pseudomonadati</taxon>
        <taxon>Pseudomonadota</taxon>
        <taxon>Gammaproteobacteria</taxon>
        <taxon>Cellvibrionales</taxon>
        <taxon>Porticoccaceae</taxon>
        <taxon>SAR92 clade</taxon>
    </lineage>
</organism>
<dbReference type="InterPro" id="IPR019198">
    <property type="entry name" value="Beta_propeller_containing"/>
</dbReference>
<dbReference type="STRING" id="314287.GB2207_04822"/>
<dbReference type="Proteomes" id="UP000005555">
    <property type="component" value="Unassembled WGS sequence"/>
</dbReference>
<evidence type="ECO:0000256" key="1">
    <source>
        <dbReference type="SAM" id="SignalP"/>
    </source>
</evidence>
<reference evidence="2 3" key="1">
    <citation type="submission" date="2006-03" db="EMBL/GenBank/DDBJ databases">
        <authorList>
            <person name="Giovannoni S.J."/>
            <person name="Cho J.-C."/>
            <person name="Ferriera S."/>
            <person name="Johnson J."/>
            <person name="Kravitz S."/>
            <person name="Halpern A."/>
            <person name="Remington K."/>
            <person name="Beeson K."/>
            <person name="Tran B."/>
            <person name="Rogers Y.-H."/>
            <person name="Friedman R."/>
            <person name="Venter J.C."/>
        </authorList>
    </citation>
    <scope>NUCLEOTIDE SEQUENCE [LARGE SCALE GENOMIC DNA]</scope>
    <source>
        <strain evidence="2 3">HTCC2207</strain>
    </source>
</reference>
<evidence type="ECO:0000313" key="3">
    <source>
        <dbReference type="Proteomes" id="UP000005555"/>
    </source>
</evidence>
<dbReference type="AlphaFoldDB" id="Q1YRX2"/>
<name>Q1YRX2_9GAMM</name>
<dbReference type="PROSITE" id="PS51257">
    <property type="entry name" value="PROKAR_LIPOPROTEIN"/>
    <property type="match status" value="1"/>
</dbReference>
<feature type="chain" id="PRO_5004198174" description="Lipoprotein" evidence="1">
    <location>
        <begin position="22"/>
        <end position="682"/>
    </location>
</feature>
<dbReference type="Pfam" id="PF09826">
    <property type="entry name" value="Beta_propel"/>
    <property type="match status" value="1"/>
</dbReference>
<keyword evidence="1" id="KW-0732">Signal</keyword>